<gene>
    <name evidence="2" type="ORF">EZ315_13275</name>
</gene>
<dbReference type="EMBL" id="SJSA01000002">
    <property type="protein sequence ID" value="TGG36798.1"/>
    <property type="molecule type" value="Genomic_DNA"/>
</dbReference>
<keyword evidence="1" id="KW-0732">Signal</keyword>
<feature type="signal peptide" evidence="1">
    <location>
        <begin position="1"/>
        <end position="20"/>
    </location>
</feature>
<dbReference type="AlphaFoldDB" id="A0A4Z0V4G9"/>
<dbReference type="InterPro" id="IPR026341">
    <property type="entry name" value="T9SS_type_B"/>
</dbReference>
<keyword evidence="3" id="KW-1185">Reference proteome</keyword>
<dbReference type="Proteomes" id="UP000297635">
    <property type="component" value="Unassembled WGS sequence"/>
</dbReference>
<organism evidence="2 3">
    <name type="scientific">Duncaniella freteri</name>
    <dbReference type="NCBI Taxonomy" id="2530391"/>
    <lineage>
        <taxon>Bacteria</taxon>
        <taxon>Pseudomonadati</taxon>
        <taxon>Bacteroidota</taxon>
        <taxon>Bacteroidia</taxon>
        <taxon>Bacteroidales</taxon>
        <taxon>Muribaculaceae</taxon>
        <taxon>Duncaniella</taxon>
    </lineage>
</organism>
<dbReference type="InterPro" id="IPR035986">
    <property type="entry name" value="PKD_dom_sf"/>
</dbReference>
<evidence type="ECO:0000313" key="3">
    <source>
        <dbReference type="Proteomes" id="UP000297635"/>
    </source>
</evidence>
<comment type="caution">
    <text evidence="2">The sequence shown here is derived from an EMBL/GenBank/DDBJ whole genome shotgun (WGS) entry which is preliminary data.</text>
</comment>
<sequence>MNRVHLLIALISTMPNYAMADISFSWHGASPAQAKIINIPAPKSSGIDCGINVAYGTDGLRMRYDATSSPADVKWYRFSGMGAAYADEIASSGKDSTASWIDNPQGDTGYIIEDGDKRLYIWLTDYSRHPLSLGELSAQADHDCGNMNLKCTGKGDEIHYYSITGRRMTLSRDMSLTYTSLIWDDAQKSFAESPVTSSLDHLSPTLHVEAPLCATSFTLTGDRFLREWGCEQTYISPTFQPHSILAHTQAIQSTRYNDNEISGPQNGTTLGGSAPCTVKFIADVTDAAVFHEWQFSHHRDFEDIIFRASGTELTHTFTEHGSIYVRLYCANDDASCEYFGETYEIFTGTSSLKCPNAFSPLNMDGVNDVWKVSYSSIIDFECHIFNRHGTKIVSLTDPSQGWDGKHGGKYVPAGAYFYTIRALGADGKRYELSGDINIVEYR</sequence>
<dbReference type="SUPFAM" id="SSF49299">
    <property type="entry name" value="PKD domain"/>
    <property type="match status" value="1"/>
</dbReference>
<proteinExistence type="predicted"/>
<dbReference type="GeneID" id="82150763"/>
<reference evidence="2 3" key="1">
    <citation type="submission" date="2019-02" db="EMBL/GenBank/DDBJ databases">
        <title>Isolation and identification of novel species under the genus Muribaculum.</title>
        <authorList>
            <person name="Miyake S."/>
            <person name="Ding Y."/>
            <person name="Low A."/>
            <person name="Soh M."/>
            <person name="Seedorf H."/>
        </authorList>
    </citation>
    <scope>NUCLEOTIDE SEQUENCE [LARGE SCALE GENOMIC DNA]</scope>
    <source>
        <strain evidence="2 3">TLL-A3</strain>
    </source>
</reference>
<dbReference type="Pfam" id="PF13585">
    <property type="entry name" value="CHU_C"/>
    <property type="match status" value="1"/>
</dbReference>
<feature type="chain" id="PRO_5021382924" evidence="1">
    <location>
        <begin position="21"/>
        <end position="442"/>
    </location>
</feature>
<evidence type="ECO:0000313" key="2">
    <source>
        <dbReference type="EMBL" id="TGG36798.1"/>
    </source>
</evidence>
<protein>
    <submittedName>
        <fullName evidence="2">Gliding motility-associated C-terminal domain-containing protein</fullName>
    </submittedName>
</protein>
<name>A0A4Z0V4G9_9BACT</name>
<dbReference type="RefSeq" id="WP_135472508.1">
    <property type="nucleotide sequence ID" value="NZ_CASJDB010000028.1"/>
</dbReference>
<accession>A0A4Z0V4G9</accession>
<evidence type="ECO:0000256" key="1">
    <source>
        <dbReference type="SAM" id="SignalP"/>
    </source>
</evidence>
<dbReference type="NCBIfam" id="TIGR04131">
    <property type="entry name" value="Bac_Flav_CTERM"/>
    <property type="match status" value="1"/>
</dbReference>